<name>A0AA38S8B5_9PEZI</name>
<feature type="region of interest" description="Disordered" evidence="6">
    <location>
        <begin position="330"/>
        <end position="364"/>
    </location>
</feature>
<proteinExistence type="inferred from homology"/>
<dbReference type="Proteomes" id="UP001174694">
    <property type="component" value="Unassembled WGS sequence"/>
</dbReference>
<feature type="transmembrane region" description="Helical" evidence="7">
    <location>
        <begin position="219"/>
        <end position="242"/>
    </location>
</feature>
<feature type="transmembrane region" description="Helical" evidence="7">
    <location>
        <begin position="254"/>
        <end position="278"/>
    </location>
</feature>
<keyword evidence="10" id="KW-1185">Reference proteome</keyword>
<sequence>MQIPPLSTLASWPAPNYVDPETRGPANAIVISILLSSVTVLLGVRLYSRLWISHGFGVDDILIALAYVPATAFAIIGIVSEYSFGWNRHAWDLPTDLITPGLKLSLATQVLFDVATTLTKLSMLTLIFKIMAAGQSRMRHAVLILAILIALDGFIFIFVTIFQCSPVSAYWTLSFTPQKCIDEATHVLAAGIINTVTDFIIVLLPIPTVARLGLPPRQLAVVLGLFGGGLLSTAAGAVRTFFTWRMIKGADHDITWYAYVAVLTSAIELYVGIICASLPATKPFFSRYLPRLLGATVPFSASWPHPTRQSEPLAEQAWWSAKHSQSSILSFHNVGSPPGPPPLPPQQLGREKPLPAAPDLNKPLPSVRTAMSLAKSLSFAQEKRATATTVTSQAGVVGAAGASGIGDRQTQMEDDAGRAPRNESVYQFIPYEDGHISVHKARGNSTTA</sequence>
<evidence type="ECO:0000313" key="10">
    <source>
        <dbReference type="Proteomes" id="UP001174694"/>
    </source>
</evidence>
<keyword evidence="3 7" id="KW-1133">Transmembrane helix</keyword>
<dbReference type="GO" id="GO:0016020">
    <property type="term" value="C:membrane"/>
    <property type="evidence" value="ECO:0007669"/>
    <property type="project" value="UniProtKB-SubCell"/>
</dbReference>
<feature type="transmembrane region" description="Helical" evidence="7">
    <location>
        <begin position="26"/>
        <end position="48"/>
    </location>
</feature>
<comment type="subcellular location">
    <subcellularLocation>
        <location evidence="1">Membrane</location>
        <topology evidence="1">Multi-pass membrane protein</topology>
    </subcellularLocation>
</comment>
<evidence type="ECO:0000259" key="8">
    <source>
        <dbReference type="Pfam" id="PF20684"/>
    </source>
</evidence>
<dbReference type="PANTHER" id="PTHR33048:SF129">
    <property type="entry name" value="INTEGRAL MEMBRANE PROTEIN-RELATED"/>
    <property type="match status" value="1"/>
</dbReference>
<evidence type="ECO:0000256" key="7">
    <source>
        <dbReference type="SAM" id="Phobius"/>
    </source>
</evidence>
<comment type="similarity">
    <text evidence="5">Belongs to the SAT4 family.</text>
</comment>
<dbReference type="AlphaFoldDB" id="A0AA38S8B5"/>
<dbReference type="EMBL" id="JANBVO010000004">
    <property type="protein sequence ID" value="KAJ9154891.1"/>
    <property type="molecule type" value="Genomic_DNA"/>
</dbReference>
<evidence type="ECO:0000256" key="6">
    <source>
        <dbReference type="SAM" id="MobiDB-lite"/>
    </source>
</evidence>
<evidence type="ECO:0000256" key="4">
    <source>
        <dbReference type="ARBA" id="ARBA00023136"/>
    </source>
</evidence>
<keyword evidence="2 7" id="KW-0812">Transmembrane</keyword>
<evidence type="ECO:0000256" key="1">
    <source>
        <dbReference type="ARBA" id="ARBA00004141"/>
    </source>
</evidence>
<reference evidence="9" key="1">
    <citation type="submission" date="2022-07" db="EMBL/GenBank/DDBJ databases">
        <title>Fungi with potential for degradation of polypropylene.</title>
        <authorList>
            <person name="Gostincar C."/>
        </authorList>
    </citation>
    <scope>NUCLEOTIDE SEQUENCE</scope>
    <source>
        <strain evidence="9">EXF-13308</strain>
    </source>
</reference>
<dbReference type="PANTHER" id="PTHR33048">
    <property type="entry name" value="PTH11-LIKE INTEGRAL MEMBRANE PROTEIN (AFU_ORTHOLOGUE AFUA_5G11245)"/>
    <property type="match status" value="1"/>
</dbReference>
<accession>A0AA38S8B5</accession>
<dbReference type="InterPro" id="IPR052337">
    <property type="entry name" value="SAT4-like"/>
</dbReference>
<feature type="transmembrane region" description="Helical" evidence="7">
    <location>
        <begin position="60"/>
        <end position="84"/>
    </location>
</feature>
<keyword evidence="4 7" id="KW-0472">Membrane</keyword>
<comment type="caution">
    <text evidence="9">The sequence shown here is derived from an EMBL/GenBank/DDBJ whole genome shotgun (WGS) entry which is preliminary data.</text>
</comment>
<evidence type="ECO:0000256" key="3">
    <source>
        <dbReference type="ARBA" id="ARBA00022989"/>
    </source>
</evidence>
<organism evidence="9 10">
    <name type="scientific">Pleurostoma richardsiae</name>
    <dbReference type="NCBI Taxonomy" id="41990"/>
    <lineage>
        <taxon>Eukaryota</taxon>
        <taxon>Fungi</taxon>
        <taxon>Dikarya</taxon>
        <taxon>Ascomycota</taxon>
        <taxon>Pezizomycotina</taxon>
        <taxon>Sordariomycetes</taxon>
        <taxon>Sordariomycetidae</taxon>
        <taxon>Calosphaeriales</taxon>
        <taxon>Pleurostomataceae</taxon>
        <taxon>Pleurostoma</taxon>
    </lineage>
</organism>
<evidence type="ECO:0000256" key="5">
    <source>
        <dbReference type="ARBA" id="ARBA00038359"/>
    </source>
</evidence>
<feature type="transmembrane region" description="Helical" evidence="7">
    <location>
        <begin position="184"/>
        <end position="207"/>
    </location>
</feature>
<dbReference type="InterPro" id="IPR049326">
    <property type="entry name" value="Rhodopsin_dom_fungi"/>
</dbReference>
<gene>
    <name evidence="9" type="ORF">NKR23_g2235</name>
</gene>
<feature type="transmembrane region" description="Helical" evidence="7">
    <location>
        <begin position="140"/>
        <end position="164"/>
    </location>
</feature>
<evidence type="ECO:0000313" key="9">
    <source>
        <dbReference type="EMBL" id="KAJ9154891.1"/>
    </source>
</evidence>
<protein>
    <submittedName>
        <fullName evidence="9">Integral membrane protein</fullName>
    </submittedName>
</protein>
<evidence type="ECO:0000256" key="2">
    <source>
        <dbReference type="ARBA" id="ARBA00022692"/>
    </source>
</evidence>
<feature type="transmembrane region" description="Helical" evidence="7">
    <location>
        <begin position="104"/>
        <end position="128"/>
    </location>
</feature>
<dbReference type="Pfam" id="PF20684">
    <property type="entry name" value="Fung_rhodopsin"/>
    <property type="match status" value="1"/>
</dbReference>
<feature type="domain" description="Rhodopsin" evidence="8">
    <location>
        <begin position="44"/>
        <end position="287"/>
    </location>
</feature>